<protein>
    <submittedName>
        <fullName evidence="1">Uncharacterized protein</fullName>
    </submittedName>
</protein>
<proteinExistence type="predicted"/>
<organism evidence="1">
    <name type="scientific">uncultured Chloroflexia bacterium</name>
    <dbReference type="NCBI Taxonomy" id="1672391"/>
    <lineage>
        <taxon>Bacteria</taxon>
        <taxon>Bacillati</taxon>
        <taxon>Chloroflexota</taxon>
        <taxon>Chloroflexia</taxon>
        <taxon>environmental samples</taxon>
    </lineage>
</organism>
<evidence type="ECO:0000313" key="1">
    <source>
        <dbReference type="EMBL" id="CAA9317264.1"/>
    </source>
</evidence>
<dbReference type="EMBL" id="CADCTR010001879">
    <property type="protein sequence ID" value="CAA9317264.1"/>
    <property type="molecule type" value="Genomic_DNA"/>
</dbReference>
<name>A0A6J4KY37_9CHLR</name>
<dbReference type="AlphaFoldDB" id="A0A6J4KY37"/>
<sequence length="40" mass="4407">MFPKRAVQSPPLQFACGDMVNHVARTDEGTSLHCADVMDM</sequence>
<gene>
    <name evidence="1" type="ORF">AVDCRST_MAG93-5563</name>
</gene>
<reference evidence="1" key="1">
    <citation type="submission" date="2020-02" db="EMBL/GenBank/DDBJ databases">
        <authorList>
            <person name="Meier V. D."/>
        </authorList>
    </citation>
    <scope>NUCLEOTIDE SEQUENCE</scope>
    <source>
        <strain evidence="1">AVDCRST_MAG93</strain>
    </source>
</reference>
<accession>A0A6J4KY37</accession>